<evidence type="ECO:0000256" key="1">
    <source>
        <dbReference type="SAM" id="MobiDB-lite"/>
    </source>
</evidence>
<feature type="domain" description="Coenzyme Q-binding protein COQ10 START" evidence="3">
    <location>
        <begin position="140"/>
        <end position="265"/>
    </location>
</feature>
<dbReference type="PANTHER" id="PTHR33824:SF7">
    <property type="entry name" value="POLYKETIDE CYCLASE_DEHYDRASE AND LIPID TRANSPORT SUPERFAMILY PROTEIN"/>
    <property type="match status" value="1"/>
</dbReference>
<dbReference type="PANTHER" id="PTHR33824">
    <property type="entry name" value="POLYKETIDE CYCLASE/DEHYDRASE AND LIPID TRANSPORT SUPERFAMILY PROTEIN"/>
    <property type="match status" value="1"/>
</dbReference>
<reference evidence="4 5" key="1">
    <citation type="submission" date="2023-07" db="EMBL/GenBank/DDBJ databases">
        <title>Sequencing the genomes of 1000 actinobacteria strains.</title>
        <authorList>
            <person name="Klenk H.-P."/>
        </authorList>
    </citation>
    <scope>NUCLEOTIDE SEQUENCE [LARGE SCALE GENOMIC DNA]</scope>
    <source>
        <strain evidence="4 5">DSM 45805</strain>
    </source>
</reference>
<evidence type="ECO:0000313" key="5">
    <source>
        <dbReference type="Proteomes" id="UP001229651"/>
    </source>
</evidence>
<proteinExistence type="predicted"/>
<dbReference type="Proteomes" id="UP001229651">
    <property type="component" value="Unassembled WGS sequence"/>
</dbReference>
<dbReference type="RefSeq" id="WP_306994322.1">
    <property type="nucleotide sequence ID" value="NZ_JAUSUT010000001.1"/>
</dbReference>
<dbReference type="SUPFAM" id="SSF55961">
    <property type="entry name" value="Bet v1-like"/>
    <property type="match status" value="1"/>
</dbReference>
<sequence length="302" mass="32398">MKRQLSRRLVDGLGVFSIGLGTAQLVAPAALNRLIGARDDDRTRAVHRWAGGAREVTAGVGLGSRRNPVGWLWARVAGDAVDLGMLSAVRRRAGDPDSRRRAAVATAAVAGVAVADVVAAVVITRAGNRAPVEAAARITVNRPVGEVYAAWRELENLPRIMTHLVSVQPVGEGRTRWRARGPAGLDIVWHAEITSDEPGEHIAWRSVDKETVRNSGRVEFRPAPGGRGTELRVHLTYDPPAGKLGAAVAKLFGDEPSQQLRDDLRRFKQTLETGEVVRSDGSPGGSDARDHLTQRPGHPLPA</sequence>
<keyword evidence="5" id="KW-1185">Reference proteome</keyword>
<dbReference type="EMBL" id="JAUSUT010000001">
    <property type="protein sequence ID" value="MDQ0380394.1"/>
    <property type="molecule type" value="Genomic_DNA"/>
</dbReference>
<dbReference type="CDD" id="cd07817">
    <property type="entry name" value="SRPBCC_8"/>
    <property type="match status" value="1"/>
</dbReference>
<name>A0ABU0EZ56_9PSEU</name>
<evidence type="ECO:0000313" key="4">
    <source>
        <dbReference type="EMBL" id="MDQ0380394.1"/>
    </source>
</evidence>
<comment type="caution">
    <text evidence="4">The sequence shown here is derived from an EMBL/GenBank/DDBJ whole genome shotgun (WGS) entry which is preliminary data.</text>
</comment>
<keyword evidence="2" id="KW-1133">Transmembrane helix</keyword>
<feature type="region of interest" description="Disordered" evidence="1">
    <location>
        <begin position="271"/>
        <end position="302"/>
    </location>
</feature>
<keyword evidence="2" id="KW-0812">Transmembrane</keyword>
<dbReference type="InterPro" id="IPR047137">
    <property type="entry name" value="ORF3"/>
</dbReference>
<protein>
    <submittedName>
        <fullName evidence="4">Membrane protein</fullName>
    </submittedName>
</protein>
<dbReference type="InterPro" id="IPR005031">
    <property type="entry name" value="COQ10_START"/>
</dbReference>
<gene>
    <name evidence="4" type="ORF">FB470_004388</name>
</gene>
<evidence type="ECO:0000259" key="3">
    <source>
        <dbReference type="Pfam" id="PF03364"/>
    </source>
</evidence>
<dbReference type="InterPro" id="IPR023393">
    <property type="entry name" value="START-like_dom_sf"/>
</dbReference>
<evidence type="ECO:0000256" key="2">
    <source>
        <dbReference type="SAM" id="Phobius"/>
    </source>
</evidence>
<organism evidence="4 5">
    <name type="scientific">Amycolatopsis thermophila</name>
    <dbReference type="NCBI Taxonomy" id="206084"/>
    <lineage>
        <taxon>Bacteria</taxon>
        <taxon>Bacillati</taxon>
        <taxon>Actinomycetota</taxon>
        <taxon>Actinomycetes</taxon>
        <taxon>Pseudonocardiales</taxon>
        <taxon>Pseudonocardiaceae</taxon>
        <taxon>Amycolatopsis</taxon>
    </lineage>
</organism>
<dbReference type="Gene3D" id="3.30.530.20">
    <property type="match status" value="1"/>
</dbReference>
<keyword evidence="2" id="KW-0472">Membrane</keyword>
<dbReference type="Pfam" id="PF03364">
    <property type="entry name" value="Polyketide_cyc"/>
    <property type="match status" value="1"/>
</dbReference>
<feature type="transmembrane region" description="Helical" evidence="2">
    <location>
        <begin position="102"/>
        <end position="123"/>
    </location>
</feature>
<accession>A0ABU0EZ56</accession>